<dbReference type="InterPro" id="IPR025944">
    <property type="entry name" value="Sigma_54_int_dom_CS"/>
</dbReference>
<accession>A0A1T4MZ54</accession>
<evidence type="ECO:0000313" key="9">
    <source>
        <dbReference type="Proteomes" id="UP000190102"/>
    </source>
</evidence>
<dbReference type="OrthoDB" id="9814761at2"/>
<keyword evidence="6" id="KW-0804">Transcription</keyword>
<feature type="domain" description="Sigma-54 factor interaction" evidence="7">
    <location>
        <begin position="142"/>
        <end position="371"/>
    </location>
</feature>
<keyword evidence="2" id="KW-0067">ATP-binding</keyword>
<dbReference type="FunFam" id="3.40.50.300:FF:000006">
    <property type="entry name" value="DNA-binding transcriptional regulator NtrC"/>
    <property type="match status" value="1"/>
</dbReference>
<dbReference type="InterPro" id="IPR003593">
    <property type="entry name" value="AAA+_ATPase"/>
</dbReference>
<dbReference type="InterPro" id="IPR058031">
    <property type="entry name" value="AAA_lid_NorR"/>
</dbReference>
<dbReference type="InterPro" id="IPR011006">
    <property type="entry name" value="CheY-like_superfamily"/>
</dbReference>
<evidence type="ECO:0000256" key="6">
    <source>
        <dbReference type="ARBA" id="ARBA00023163"/>
    </source>
</evidence>
<dbReference type="SMART" id="SM00382">
    <property type="entry name" value="AAA"/>
    <property type="match status" value="1"/>
</dbReference>
<dbReference type="AlphaFoldDB" id="A0A1T4MZ54"/>
<keyword evidence="5" id="KW-0010">Activator</keyword>
<sequence>MLPKSSFCVLGSDRKTRDLVSAFLTYKGYETAVFDAEVDIFDTHPVRSPRILVADQPSLFASSSDALQRLWQVDPELVAIVYGQPDAARTLPHDERLIFLPKPLNLDELESVVMRALEYQAMKVRAPEQPIDEYPHFLCSTIIGRSRQMLNLFEMIEKVAESSATVLIQGESGTGKELAARAIHQLSGRSGRNFVPVNCAAIPDDLLESELFGHVKGSFTGAYANRIGRFEMADKGTLFLDEIGDMKATLQVKLLRVLQAKEFEPVGSTRSQKVDVRIIAASNKNLDEQVATRDFREDLYYRLSVIPITIPPLRDRREDIPLLINHFQGQFNRDRRRLVKGFTREALEMLCNYDWPGNVRELENLVERMITMKESGFITVDDLPEKYLAPRTVIQQSAAVSGTVSTAKELPPEGICLNSAVDAFENGLIIQALQRTGGNKKEAATLLNLKRTTLIEKLKKKNLQFP</sequence>
<dbReference type="GO" id="GO:0005524">
    <property type="term" value="F:ATP binding"/>
    <property type="evidence" value="ECO:0007669"/>
    <property type="project" value="UniProtKB-KW"/>
</dbReference>
<dbReference type="Pfam" id="PF25601">
    <property type="entry name" value="AAA_lid_14"/>
    <property type="match status" value="1"/>
</dbReference>
<dbReference type="InterPro" id="IPR027417">
    <property type="entry name" value="P-loop_NTPase"/>
</dbReference>
<dbReference type="Gene3D" id="1.10.8.60">
    <property type="match status" value="1"/>
</dbReference>
<dbReference type="InterPro" id="IPR002197">
    <property type="entry name" value="HTH_Fis"/>
</dbReference>
<dbReference type="Pfam" id="PF02954">
    <property type="entry name" value="HTH_8"/>
    <property type="match status" value="1"/>
</dbReference>
<dbReference type="PANTHER" id="PTHR32071">
    <property type="entry name" value="TRANSCRIPTIONAL REGULATORY PROTEIN"/>
    <property type="match status" value="1"/>
</dbReference>
<evidence type="ECO:0000256" key="1">
    <source>
        <dbReference type="ARBA" id="ARBA00022741"/>
    </source>
</evidence>
<evidence type="ECO:0000256" key="3">
    <source>
        <dbReference type="ARBA" id="ARBA00023015"/>
    </source>
</evidence>
<dbReference type="PROSITE" id="PS00688">
    <property type="entry name" value="SIGMA54_INTERACT_3"/>
    <property type="match status" value="1"/>
</dbReference>
<name>A0A1T4MZ54_9BACT</name>
<keyword evidence="3" id="KW-0805">Transcription regulation</keyword>
<evidence type="ECO:0000256" key="5">
    <source>
        <dbReference type="ARBA" id="ARBA00023159"/>
    </source>
</evidence>
<dbReference type="InterPro" id="IPR025943">
    <property type="entry name" value="Sigma_54_int_dom_ATP-bd_2"/>
</dbReference>
<dbReference type="EMBL" id="FUWR01000006">
    <property type="protein sequence ID" value="SJZ72303.1"/>
    <property type="molecule type" value="Genomic_DNA"/>
</dbReference>
<dbReference type="CDD" id="cd00009">
    <property type="entry name" value="AAA"/>
    <property type="match status" value="1"/>
</dbReference>
<dbReference type="Gene3D" id="1.10.10.60">
    <property type="entry name" value="Homeodomain-like"/>
    <property type="match status" value="1"/>
</dbReference>
<dbReference type="Pfam" id="PF00158">
    <property type="entry name" value="Sigma54_activat"/>
    <property type="match status" value="1"/>
</dbReference>
<dbReference type="InterPro" id="IPR002078">
    <property type="entry name" value="Sigma_54_int"/>
</dbReference>
<gene>
    <name evidence="8" type="ORF">SAMN02745119_01461</name>
</gene>
<dbReference type="SUPFAM" id="SSF52540">
    <property type="entry name" value="P-loop containing nucleoside triphosphate hydrolases"/>
    <property type="match status" value="1"/>
</dbReference>
<dbReference type="PANTHER" id="PTHR32071:SF117">
    <property type="entry name" value="PTS-DEPENDENT DIHYDROXYACETONE KINASE OPERON REGULATORY PROTEIN-RELATED"/>
    <property type="match status" value="1"/>
</dbReference>
<evidence type="ECO:0000313" key="8">
    <source>
        <dbReference type="EMBL" id="SJZ72303.1"/>
    </source>
</evidence>
<dbReference type="STRING" id="115783.SAMN02745119_01461"/>
<evidence type="ECO:0000256" key="4">
    <source>
        <dbReference type="ARBA" id="ARBA00023125"/>
    </source>
</evidence>
<dbReference type="GO" id="GO:0006355">
    <property type="term" value="P:regulation of DNA-templated transcription"/>
    <property type="evidence" value="ECO:0007669"/>
    <property type="project" value="InterPro"/>
</dbReference>
<dbReference type="RefSeq" id="WP_078789773.1">
    <property type="nucleotide sequence ID" value="NZ_FUWR01000006.1"/>
</dbReference>
<dbReference type="SUPFAM" id="SSF52172">
    <property type="entry name" value="CheY-like"/>
    <property type="match status" value="1"/>
</dbReference>
<dbReference type="InterPro" id="IPR009057">
    <property type="entry name" value="Homeodomain-like_sf"/>
</dbReference>
<keyword evidence="1" id="KW-0547">Nucleotide-binding</keyword>
<dbReference type="PROSITE" id="PS00676">
    <property type="entry name" value="SIGMA54_INTERACT_2"/>
    <property type="match status" value="1"/>
</dbReference>
<keyword evidence="4" id="KW-0238">DNA-binding</keyword>
<dbReference type="FunFam" id="1.10.8.60:FF:000014">
    <property type="entry name" value="DNA-binding transcriptional regulator NtrC"/>
    <property type="match status" value="1"/>
</dbReference>
<protein>
    <submittedName>
        <fullName evidence="8">Two component, sigma54 specific, transcriptional regulator, Fis family</fullName>
    </submittedName>
</protein>
<evidence type="ECO:0000259" key="7">
    <source>
        <dbReference type="PROSITE" id="PS50045"/>
    </source>
</evidence>
<keyword evidence="9" id="KW-1185">Reference proteome</keyword>
<organism evidence="8 9">
    <name type="scientific">Trichlorobacter thiogenes</name>
    <dbReference type="NCBI Taxonomy" id="115783"/>
    <lineage>
        <taxon>Bacteria</taxon>
        <taxon>Pseudomonadati</taxon>
        <taxon>Thermodesulfobacteriota</taxon>
        <taxon>Desulfuromonadia</taxon>
        <taxon>Geobacterales</taxon>
        <taxon>Geobacteraceae</taxon>
        <taxon>Trichlorobacter</taxon>
    </lineage>
</organism>
<proteinExistence type="predicted"/>
<dbReference type="PROSITE" id="PS50045">
    <property type="entry name" value="SIGMA54_INTERACT_4"/>
    <property type="match status" value="1"/>
</dbReference>
<dbReference type="GO" id="GO:0043565">
    <property type="term" value="F:sequence-specific DNA binding"/>
    <property type="evidence" value="ECO:0007669"/>
    <property type="project" value="InterPro"/>
</dbReference>
<evidence type="ECO:0000256" key="2">
    <source>
        <dbReference type="ARBA" id="ARBA00022840"/>
    </source>
</evidence>
<dbReference type="SUPFAM" id="SSF46689">
    <property type="entry name" value="Homeodomain-like"/>
    <property type="match status" value="1"/>
</dbReference>
<reference evidence="9" key="1">
    <citation type="submission" date="2017-02" db="EMBL/GenBank/DDBJ databases">
        <authorList>
            <person name="Varghese N."/>
            <person name="Submissions S."/>
        </authorList>
    </citation>
    <scope>NUCLEOTIDE SEQUENCE [LARGE SCALE GENOMIC DNA]</scope>
    <source>
        <strain evidence="9">ATCC BAA-34</strain>
    </source>
</reference>
<dbReference type="Proteomes" id="UP000190102">
    <property type="component" value="Unassembled WGS sequence"/>
</dbReference>
<dbReference type="PRINTS" id="PR01590">
    <property type="entry name" value="HTHFIS"/>
</dbReference>
<dbReference type="Gene3D" id="3.40.50.300">
    <property type="entry name" value="P-loop containing nucleotide triphosphate hydrolases"/>
    <property type="match status" value="1"/>
</dbReference>